<dbReference type="EMBL" id="FP929138">
    <property type="protein sequence ID" value="CBY00758.1"/>
    <property type="molecule type" value="Genomic_DNA"/>
</dbReference>
<protein>
    <submittedName>
        <fullName evidence="1">Predicted protein</fullName>
    </submittedName>
</protein>
<name>E5AAR7_LEPMJ</name>
<reference evidence="2" key="1">
    <citation type="journal article" date="2011" name="Nat. Commun.">
        <title>Effector diversification within compartments of the Leptosphaeria maculans genome affected by Repeat-Induced Point mutations.</title>
        <authorList>
            <person name="Rouxel T."/>
            <person name="Grandaubert J."/>
            <person name="Hane J.K."/>
            <person name="Hoede C."/>
            <person name="van de Wouw A.P."/>
            <person name="Couloux A."/>
            <person name="Dominguez V."/>
            <person name="Anthouard V."/>
            <person name="Bally P."/>
            <person name="Bourras S."/>
            <person name="Cozijnsen A.J."/>
            <person name="Ciuffetti L.M."/>
            <person name="Degrave A."/>
            <person name="Dilmaghani A."/>
            <person name="Duret L."/>
            <person name="Fudal I."/>
            <person name="Goodwin S.B."/>
            <person name="Gout L."/>
            <person name="Glaser N."/>
            <person name="Linglin J."/>
            <person name="Kema G.H.J."/>
            <person name="Lapalu N."/>
            <person name="Lawrence C.B."/>
            <person name="May K."/>
            <person name="Meyer M."/>
            <person name="Ollivier B."/>
            <person name="Poulain J."/>
            <person name="Schoch C.L."/>
            <person name="Simon A."/>
            <person name="Spatafora J.W."/>
            <person name="Stachowiak A."/>
            <person name="Turgeon B.G."/>
            <person name="Tyler B.M."/>
            <person name="Vincent D."/>
            <person name="Weissenbach J."/>
            <person name="Amselem J."/>
            <person name="Quesneville H."/>
            <person name="Oliver R.P."/>
            <person name="Wincker P."/>
            <person name="Balesdent M.-H."/>
            <person name="Howlett B.J."/>
        </authorList>
    </citation>
    <scope>NUCLEOTIDE SEQUENCE [LARGE SCALE GENOMIC DNA]</scope>
    <source>
        <strain evidence="2">JN3 / isolate v23.1.3 / race Av1-4-5-6-7-8</strain>
    </source>
</reference>
<dbReference type="AlphaFoldDB" id="E5AAR7"/>
<keyword evidence="2" id="KW-1185">Reference proteome</keyword>
<dbReference type="InParanoid" id="E5AAR7"/>
<dbReference type="VEuPathDB" id="FungiDB:LEMA_P018880.1"/>
<proteinExistence type="predicted"/>
<accession>E5AAR7</accession>
<dbReference type="Proteomes" id="UP000002668">
    <property type="component" value="Genome"/>
</dbReference>
<gene>
    <name evidence="1" type="ORF">LEMA_P018880.1</name>
</gene>
<organism evidence="2">
    <name type="scientific">Leptosphaeria maculans (strain JN3 / isolate v23.1.3 / race Av1-4-5-6-7-8)</name>
    <name type="common">Blackleg fungus</name>
    <name type="synonym">Phoma lingam</name>
    <dbReference type="NCBI Taxonomy" id="985895"/>
    <lineage>
        <taxon>Eukaryota</taxon>
        <taxon>Fungi</taxon>
        <taxon>Dikarya</taxon>
        <taxon>Ascomycota</taxon>
        <taxon>Pezizomycotina</taxon>
        <taxon>Dothideomycetes</taxon>
        <taxon>Pleosporomycetidae</taxon>
        <taxon>Pleosporales</taxon>
        <taxon>Pleosporineae</taxon>
        <taxon>Leptosphaeriaceae</taxon>
        <taxon>Plenodomus</taxon>
        <taxon>Plenodomus lingam/Leptosphaeria maculans species complex</taxon>
    </lineage>
</organism>
<evidence type="ECO:0000313" key="2">
    <source>
        <dbReference type="Proteomes" id="UP000002668"/>
    </source>
</evidence>
<evidence type="ECO:0000313" key="1">
    <source>
        <dbReference type="EMBL" id="CBY00758.1"/>
    </source>
</evidence>
<dbReference type="HOGENOM" id="CLU_2831650_0_0_1"/>
<sequence>MLAMAGPTGKFTPRLLNVGLVRRAQAIAHGGYSMTMALPQRASPLARRLAAYRTGTPPHPTAPSAR</sequence>